<dbReference type="EMBL" id="JBHFNQ010000121">
    <property type="protein sequence ID" value="MFB2878404.1"/>
    <property type="molecule type" value="Genomic_DNA"/>
</dbReference>
<dbReference type="PROSITE" id="PS51186">
    <property type="entry name" value="GNAT"/>
    <property type="match status" value="1"/>
</dbReference>
<gene>
    <name evidence="2" type="primary">eis</name>
    <name evidence="2" type="ORF">ACE1CC_16255</name>
</gene>
<dbReference type="InterPro" id="IPR016181">
    <property type="entry name" value="Acyl_CoA_acyltransferase"/>
</dbReference>
<comment type="caution">
    <text evidence="2">The sequence shown here is derived from an EMBL/GenBank/DDBJ whole genome shotgun (WGS) entry which is preliminary data.</text>
</comment>
<dbReference type="InterPro" id="IPR036527">
    <property type="entry name" value="SCP2_sterol-bd_dom_sf"/>
</dbReference>
<proteinExistence type="predicted"/>
<dbReference type="Proteomes" id="UP001576774">
    <property type="component" value="Unassembled WGS sequence"/>
</dbReference>
<dbReference type="Pfam" id="PF13527">
    <property type="entry name" value="Acetyltransf_9"/>
    <property type="match status" value="1"/>
</dbReference>
<dbReference type="PANTHER" id="PTHR37817:SF1">
    <property type="entry name" value="N-ACETYLTRANSFERASE EIS"/>
    <property type="match status" value="1"/>
</dbReference>
<keyword evidence="2" id="KW-0012">Acyltransferase</keyword>
<name>A0ABV4X6H4_9CYAN</name>
<dbReference type="InterPro" id="IPR041380">
    <property type="entry name" value="Acetyltransf_17"/>
</dbReference>
<dbReference type="EC" id="2.3.1.-" evidence="2"/>
<dbReference type="SUPFAM" id="SSF55729">
    <property type="entry name" value="Acyl-CoA N-acyltransferases (Nat)"/>
    <property type="match status" value="1"/>
</dbReference>
<keyword evidence="3" id="KW-1185">Reference proteome</keyword>
<dbReference type="Pfam" id="PF13530">
    <property type="entry name" value="SCP2_2"/>
    <property type="match status" value="1"/>
</dbReference>
<organism evidence="2 3">
    <name type="scientific">Floridaenema aerugineum BLCC-F46</name>
    <dbReference type="NCBI Taxonomy" id="3153654"/>
    <lineage>
        <taxon>Bacteria</taxon>
        <taxon>Bacillati</taxon>
        <taxon>Cyanobacteriota</taxon>
        <taxon>Cyanophyceae</taxon>
        <taxon>Oscillatoriophycideae</taxon>
        <taxon>Aerosakkonematales</taxon>
        <taxon>Aerosakkonemataceae</taxon>
        <taxon>Floridanema</taxon>
        <taxon>Floridanema aerugineum</taxon>
    </lineage>
</organism>
<dbReference type="InterPro" id="IPR000182">
    <property type="entry name" value="GNAT_dom"/>
</dbReference>
<dbReference type="Pfam" id="PF17668">
    <property type="entry name" value="Acetyltransf_17"/>
    <property type="match status" value="1"/>
</dbReference>
<evidence type="ECO:0000313" key="2">
    <source>
        <dbReference type="EMBL" id="MFB2878404.1"/>
    </source>
</evidence>
<reference evidence="2 3" key="1">
    <citation type="submission" date="2024-09" db="EMBL/GenBank/DDBJ databases">
        <title>Floridaenema gen nov. (Aerosakkonemataceae, Aerosakkonematales ord. nov., Cyanobacteria) from benthic tropical and subtropical fresh waters, with the description of four new species.</title>
        <authorList>
            <person name="Moretto J.A."/>
            <person name="Berthold D.E."/>
            <person name="Lefler F.W."/>
            <person name="Huang I.-S."/>
            <person name="Laughinghouse H. IV."/>
        </authorList>
    </citation>
    <scope>NUCLEOTIDE SEQUENCE [LARGE SCALE GENOMIC DNA]</scope>
    <source>
        <strain evidence="2 3">BLCC-F46</strain>
    </source>
</reference>
<dbReference type="Gene3D" id="3.30.1050.10">
    <property type="entry name" value="SCP2 sterol-binding domain"/>
    <property type="match status" value="1"/>
</dbReference>
<protein>
    <submittedName>
        <fullName evidence="2">Enhanced intracellular survival protein Eis</fullName>
        <ecNumber evidence="2">2.3.1.-</ecNumber>
    </submittedName>
</protein>
<accession>A0ABV4X6H4</accession>
<dbReference type="SUPFAM" id="SSF55718">
    <property type="entry name" value="SCP-like"/>
    <property type="match status" value="1"/>
</dbReference>
<evidence type="ECO:0000259" key="1">
    <source>
        <dbReference type="PROSITE" id="PS51186"/>
    </source>
</evidence>
<dbReference type="GO" id="GO:0016746">
    <property type="term" value="F:acyltransferase activity"/>
    <property type="evidence" value="ECO:0007669"/>
    <property type="project" value="UniProtKB-KW"/>
</dbReference>
<sequence>MKPHLEFGLLSHEEEAKQLAAILNQCFAFTNTERYFHRLGLENFRVVREGSRIVGGLGIYQMGQWFGGKSVAMAGLAGVGVPPEQRGTGVAFELLSQTLQELHKREVPISALYPATQRLYRKVGYEQGGNACIYEIQTNSIGLSDRTLPIQPATPINPEIFSDIYCQSAIKINGYLDRHQSIWSGIIQPREFWEGIIPLREQEVIYAYLVGAQSQPEGYIIFYQNSQESKFGILDWVALTTAAAKRLWTFVADHRSQIQTATWRGSVVHPLLLFLPEQTAKVKNSSIWMLRIIDVVKALSVRGYAAGVEAELHLAVQDDLLTGNNGNFILRVSGGSGEVTRGGRGDLRLNIRGLSPLYTGLYTAHQLQFSGFLEATEKALASATQIFASSVPWMADLF</sequence>
<dbReference type="PANTHER" id="PTHR37817">
    <property type="entry name" value="N-ACETYLTRANSFERASE EIS"/>
    <property type="match status" value="1"/>
</dbReference>
<dbReference type="InterPro" id="IPR051554">
    <property type="entry name" value="Acetyltransferase_Eis"/>
</dbReference>
<dbReference type="RefSeq" id="WP_413271476.1">
    <property type="nucleotide sequence ID" value="NZ_JBHFNQ010000121.1"/>
</dbReference>
<keyword evidence="2" id="KW-0808">Transferase</keyword>
<dbReference type="Gene3D" id="3.40.630.30">
    <property type="match status" value="2"/>
</dbReference>
<evidence type="ECO:0000313" key="3">
    <source>
        <dbReference type="Proteomes" id="UP001576774"/>
    </source>
</evidence>
<feature type="domain" description="N-acetyltransferase" evidence="1">
    <location>
        <begin position="5"/>
        <end position="154"/>
    </location>
</feature>
<dbReference type="InterPro" id="IPR025559">
    <property type="entry name" value="Eis_dom"/>
</dbReference>